<dbReference type="AlphaFoldDB" id="E6QVU6"/>
<proteinExistence type="predicted"/>
<organism evidence="1">
    <name type="scientific">mine drainage metagenome</name>
    <dbReference type="NCBI Taxonomy" id="410659"/>
    <lineage>
        <taxon>unclassified sequences</taxon>
        <taxon>metagenomes</taxon>
        <taxon>ecological metagenomes</taxon>
    </lineage>
</organism>
<dbReference type="EMBL" id="CABR01000137">
    <property type="protein sequence ID" value="CBI11369.1"/>
    <property type="molecule type" value="Genomic_DNA"/>
</dbReference>
<sequence>MGTVEMQLLFLPANLAWVSFLGDTPSSIRDENFFTTLDAARSALRCTGLKAVRLSASQHRIVIDSEQEVQSVTV</sequence>
<gene>
    <name evidence="1" type="ORF">CARN7_2192</name>
</gene>
<evidence type="ECO:0000313" key="1">
    <source>
        <dbReference type="EMBL" id="CBI11369.1"/>
    </source>
</evidence>
<protein>
    <submittedName>
        <fullName evidence="1">Uncharacterized protein</fullName>
    </submittedName>
</protein>
<name>E6QVU6_9ZZZZ</name>
<reference evidence="1" key="1">
    <citation type="submission" date="2009-10" db="EMBL/GenBank/DDBJ databases">
        <title>Diversity of trophic interactions inside an arsenic-rich microbial ecosystem.</title>
        <authorList>
            <person name="Bertin P.N."/>
            <person name="Heinrich-Salmeron A."/>
            <person name="Pelletier E."/>
            <person name="Goulhen-Chollet F."/>
            <person name="Arsene-Ploetze F."/>
            <person name="Gallien S."/>
            <person name="Calteau A."/>
            <person name="Vallenet D."/>
            <person name="Casiot C."/>
            <person name="Chane-Woon-Ming B."/>
            <person name="Giloteaux L."/>
            <person name="Barakat M."/>
            <person name="Bonnefoy V."/>
            <person name="Bruneel O."/>
            <person name="Chandler M."/>
            <person name="Cleiss J."/>
            <person name="Duran R."/>
            <person name="Elbaz-Poulichet F."/>
            <person name="Fonknechten N."/>
            <person name="Lauga B."/>
            <person name="Mornico D."/>
            <person name="Ortet P."/>
            <person name="Schaeffer C."/>
            <person name="Siguier P."/>
            <person name="Alexander Thil Smith A."/>
            <person name="Van Dorsselaer A."/>
            <person name="Weissenbach J."/>
            <person name="Medigue C."/>
            <person name="Le Paslier D."/>
        </authorList>
    </citation>
    <scope>NUCLEOTIDE SEQUENCE</scope>
</reference>
<comment type="caution">
    <text evidence="1">The sequence shown here is derived from an EMBL/GenBank/DDBJ whole genome shotgun (WGS) entry which is preliminary data.</text>
</comment>
<accession>E6QVU6</accession>